<dbReference type="PROSITE" id="PS50817">
    <property type="entry name" value="INTEIN_N_TER"/>
    <property type="match status" value="1"/>
</dbReference>
<dbReference type="InterPro" id="IPR003587">
    <property type="entry name" value="Hint_dom_N"/>
</dbReference>
<dbReference type="Gene3D" id="2.170.16.10">
    <property type="entry name" value="Hedgehog/Intein (Hint) domain"/>
    <property type="match status" value="1"/>
</dbReference>
<dbReference type="GO" id="GO:0016539">
    <property type="term" value="P:intein-mediated protein splicing"/>
    <property type="evidence" value="ECO:0007669"/>
    <property type="project" value="InterPro"/>
</dbReference>
<dbReference type="RefSeq" id="WP_238387944.1">
    <property type="nucleotide sequence ID" value="NZ_QEAS01000055.1"/>
</dbReference>
<dbReference type="SMART" id="SM00306">
    <property type="entry name" value="HintN"/>
    <property type="match status" value="1"/>
</dbReference>
<reference evidence="2 3" key="1">
    <citation type="submission" date="2018-04" db="EMBL/GenBank/DDBJ databases">
        <title>Pedobacter chongqingensis sp. nov., isolated from a rottenly hemp rope.</title>
        <authorList>
            <person name="Cai Y."/>
        </authorList>
    </citation>
    <scope>NUCLEOTIDE SEQUENCE [LARGE SCALE GENOMIC DNA]</scope>
    <source>
        <strain evidence="2 3">FJ4-8</strain>
    </source>
</reference>
<dbReference type="SUPFAM" id="SSF51294">
    <property type="entry name" value="Hedgehog/intein (Hint) domain"/>
    <property type="match status" value="1"/>
</dbReference>
<organism evidence="2 3">
    <name type="scientific">Pararcticibacter amylolyticus</name>
    <dbReference type="NCBI Taxonomy" id="2173175"/>
    <lineage>
        <taxon>Bacteria</taxon>
        <taxon>Pseudomonadati</taxon>
        <taxon>Bacteroidota</taxon>
        <taxon>Sphingobacteriia</taxon>
        <taxon>Sphingobacteriales</taxon>
        <taxon>Sphingobacteriaceae</taxon>
        <taxon>Pararcticibacter</taxon>
    </lineage>
</organism>
<dbReference type="InterPro" id="IPR030934">
    <property type="entry name" value="Intein_C"/>
</dbReference>
<feature type="domain" description="Hint" evidence="1">
    <location>
        <begin position="200"/>
        <end position="294"/>
    </location>
</feature>
<dbReference type="EMBL" id="QEAS01000055">
    <property type="protein sequence ID" value="PWG77934.1"/>
    <property type="molecule type" value="Genomic_DNA"/>
</dbReference>
<dbReference type="InterPro" id="IPR006141">
    <property type="entry name" value="Intein_N"/>
</dbReference>
<sequence>SGFKWNPWAGGRISQEEWLARGGDPKLLATAVNPQFYSGGWVKKVTVTSTKTTPVNSNANSAGGINNVSQNESTLSGWEHLVGPGLIGLGQPIRALKPIGALGSKPGSSIASYTLSKALPRTFTKTLGKELGTKVATRIGTNVIGRALGRLVPWLGWGMTAYDVYDNREAIGEFVEGMIDVQWPNGAPNGVRTEEGSIIYVCFVAGTHIFTKEGLKPIERIAVGDSVYSFSFTKKSVCLNKVTKSFKRSSNEIYEVVTGSQTVLVTAEHPFYVIGRGWIRVKNLRNGDILKRLDNIEERIVNVVKKEKTESVFNIEVEGEHNYFVTDSKILVHNK</sequence>
<dbReference type="NCBIfam" id="TIGR01443">
    <property type="entry name" value="intein_Cterm"/>
    <property type="match status" value="1"/>
</dbReference>
<dbReference type="Proteomes" id="UP000245647">
    <property type="component" value="Unassembled WGS sequence"/>
</dbReference>
<evidence type="ECO:0000313" key="3">
    <source>
        <dbReference type="Proteomes" id="UP000245647"/>
    </source>
</evidence>
<dbReference type="PROSITE" id="PS50818">
    <property type="entry name" value="INTEIN_C_TER"/>
    <property type="match status" value="1"/>
</dbReference>
<feature type="non-terminal residue" evidence="2">
    <location>
        <position position="1"/>
    </location>
</feature>
<evidence type="ECO:0000313" key="2">
    <source>
        <dbReference type="EMBL" id="PWG77934.1"/>
    </source>
</evidence>
<dbReference type="AlphaFoldDB" id="A0A2U2P9G0"/>
<comment type="caution">
    <text evidence="2">The sequence shown here is derived from an EMBL/GenBank/DDBJ whole genome shotgun (WGS) entry which is preliminary data.</text>
</comment>
<name>A0A2U2P9G0_9SPHI</name>
<dbReference type="Pfam" id="PF07591">
    <property type="entry name" value="PT-HINT"/>
    <property type="match status" value="1"/>
</dbReference>
<dbReference type="CDD" id="cd00081">
    <property type="entry name" value="Hint"/>
    <property type="match status" value="1"/>
</dbReference>
<protein>
    <recommendedName>
        <fullName evidence="1">Hint domain-containing protein</fullName>
    </recommendedName>
</protein>
<dbReference type="InterPro" id="IPR036844">
    <property type="entry name" value="Hint_dom_sf"/>
</dbReference>
<keyword evidence="3" id="KW-1185">Reference proteome</keyword>
<proteinExistence type="predicted"/>
<accession>A0A2U2P9G0</accession>
<evidence type="ECO:0000259" key="1">
    <source>
        <dbReference type="SMART" id="SM00306"/>
    </source>
</evidence>
<gene>
    <name evidence="2" type="ORF">DDR33_24915</name>
</gene>